<protein>
    <submittedName>
        <fullName evidence="6">Transcriptional repressor for the dissimilation of sn-glycerol 3-phosphate (DeoR family)</fullName>
    </submittedName>
</protein>
<dbReference type="InterPro" id="IPR001034">
    <property type="entry name" value="DeoR_HTH"/>
</dbReference>
<dbReference type="PANTHER" id="PTHR30363">
    <property type="entry name" value="HTH-TYPE TRANSCRIPTIONAL REGULATOR SRLR-RELATED"/>
    <property type="match status" value="1"/>
</dbReference>
<evidence type="ECO:0000256" key="3">
    <source>
        <dbReference type="ARBA" id="ARBA00023125"/>
    </source>
</evidence>
<evidence type="ECO:0000259" key="5">
    <source>
        <dbReference type="PROSITE" id="PS51000"/>
    </source>
</evidence>
<name>W6M543_9GAMM</name>
<evidence type="ECO:0000256" key="2">
    <source>
        <dbReference type="ARBA" id="ARBA00023015"/>
    </source>
</evidence>
<dbReference type="PANTHER" id="PTHR30363:SF4">
    <property type="entry name" value="GLYCEROL-3-PHOSPHATE REGULON REPRESSOR"/>
    <property type="match status" value="1"/>
</dbReference>
<keyword evidence="7" id="KW-1185">Reference proteome</keyword>
<organism evidence="6 7">
    <name type="scientific">Candidatus Competibacter denitrificans Run_A_D11</name>
    <dbReference type="NCBI Taxonomy" id="1400863"/>
    <lineage>
        <taxon>Bacteria</taxon>
        <taxon>Pseudomonadati</taxon>
        <taxon>Pseudomonadota</taxon>
        <taxon>Gammaproteobacteria</taxon>
        <taxon>Candidatus Competibacteraceae</taxon>
        <taxon>Candidatus Competibacter</taxon>
    </lineage>
</organism>
<keyword evidence="4" id="KW-0804">Transcription</keyword>
<dbReference type="InterPro" id="IPR050313">
    <property type="entry name" value="Carb_Metab_HTH_regulators"/>
</dbReference>
<evidence type="ECO:0000256" key="4">
    <source>
        <dbReference type="ARBA" id="ARBA00023163"/>
    </source>
</evidence>
<keyword evidence="2" id="KW-0805">Transcription regulation</keyword>
<accession>W6M543</accession>
<keyword evidence="1" id="KW-0678">Repressor</keyword>
<dbReference type="Gene3D" id="1.10.10.10">
    <property type="entry name" value="Winged helix-like DNA-binding domain superfamily/Winged helix DNA-binding domain"/>
    <property type="match status" value="1"/>
</dbReference>
<dbReference type="SUPFAM" id="SSF100950">
    <property type="entry name" value="NagB/RpiA/CoA transferase-like"/>
    <property type="match status" value="1"/>
</dbReference>
<dbReference type="SUPFAM" id="SSF46785">
    <property type="entry name" value="Winged helix' DNA-binding domain"/>
    <property type="match status" value="1"/>
</dbReference>
<dbReference type="NCBIfam" id="NF008154">
    <property type="entry name" value="PRK10906.1"/>
    <property type="match status" value="1"/>
</dbReference>
<dbReference type="Proteomes" id="UP000035760">
    <property type="component" value="Unassembled WGS sequence"/>
</dbReference>
<dbReference type="GO" id="GO:0003677">
    <property type="term" value="F:DNA binding"/>
    <property type="evidence" value="ECO:0007669"/>
    <property type="project" value="UniProtKB-KW"/>
</dbReference>
<dbReference type="OrthoDB" id="9814815at2"/>
<dbReference type="AlphaFoldDB" id="W6M543"/>
<reference evidence="6" key="1">
    <citation type="submission" date="2013-07" db="EMBL/GenBank/DDBJ databases">
        <authorList>
            <person name="McIlroy S."/>
        </authorList>
    </citation>
    <scope>NUCLEOTIDE SEQUENCE [LARGE SCALE GENOMIC DNA]</scope>
    <source>
        <strain evidence="6">Run_A_D11</strain>
    </source>
</reference>
<evidence type="ECO:0000313" key="6">
    <source>
        <dbReference type="EMBL" id="CDI01749.1"/>
    </source>
</evidence>
<dbReference type="InterPro" id="IPR036388">
    <property type="entry name" value="WH-like_DNA-bd_sf"/>
</dbReference>
<dbReference type="Pfam" id="PF08220">
    <property type="entry name" value="HTH_DeoR"/>
    <property type="match status" value="1"/>
</dbReference>
<proteinExistence type="predicted"/>
<sequence>MNLNHRQQDILQRVRQTGSVAIEELASQFDVTPQTIRRDINILCESGLLRRFHGGAGLPSSVENIAYPTRQVLHHEEKRRIGRLVAQHIPDQSSLLINLGTTTEEVAKALVDHADMRVITNNLNVALLLSDNPSFEVIVAGGVVRRRDRGVIGEATIDFIKQFKVDFGIIGISGIDLDGTLLDFDYREVRVSQAIIANSRQVLLVTDHSKFGRNAMVRLGSLSEVDMLFTDQPPPAAMSELLAQAEVQVFVA</sequence>
<dbReference type="InterPro" id="IPR014036">
    <property type="entry name" value="DeoR-like_C"/>
</dbReference>
<dbReference type="PRINTS" id="PR00037">
    <property type="entry name" value="HTHLACR"/>
</dbReference>
<dbReference type="STRING" id="1400863.BN873_20073"/>
<dbReference type="InterPro" id="IPR036390">
    <property type="entry name" value="WH_DNA-bd_sf"/>
</dbReference>
<reference evidence="6" key="2">
    <citation type="submission" date="2014-03" db="EMBL/GenBank/DDBJ databases">
        <title>Candidatus Competibacter-lineage genomes retrieved from metagenomes reveal functional metabolic diversity.</title>
        <authorList>
            <person name="McIlroy S.J."/>
            <person name="Albertsen M."/>
            <person name="Andresen E.K."/>
            <person name="Saunders A.M."/>
            <person name="Kristiansen R."/>
            <person name="Stokholm-Bjerregaard M."/>
            <person name="Nielsen K.L."/>
            <person name="Nielsen P.H."/>
        </authorList>
    </citation>
    <scope>NUCLEOTIDE SEQUENCE</scope>
    <source>
        <strain evidence="6">Run_A_D11</strain>
    </source>
</reference>
<dbReference type="GO" id="GO:0003700">
    <property type="term" value="F:DNA-binding transcription factor activity"/>
    <property type="evidence" value="ECO:0007669"/>
    <property type="project" value="InterPro"/>
</dbReference>
<keyword evidence="3" id="KW-0238">DNA-binding</keyword>
<evidence type="ECO:0000256" key="1">
    <source>
        <dbReference type="ARBA" id="ARBA00022491"/>
    </source>
</evidence>
<feature type="domain" description="HTH deoR-type" evidence="5">
    <location>
        <begin position="3"/>
        <end position="58"/>
    </location>
</feature>
<dbReference type="PROSITE" id="PS51000">
    <property type="entry name" value="HTH_DEOR_2"/>
    <property type="match status" value="1"/>
</dbReference>
<dbReference type="EMBL" id="CBTJ020000025">
    <property type="protein sequence ID" value="CDI01749.1"/>
    <property type="molecule type" value="Genomic_DNA"/>
</dbReference>
<dbReference type="SMART" id="SM01134">
    <property type="entry name" value="DeoRC"/>
    <property type="match status" value="1"/>
</dbReference>
<dbReference type="InterPro" id="IPR037171">
    <property type="entry name" value="NagB/RpiA_transferase-like"/>
</dbReference>
<dbReference type="RefSeq" id="WP_048671140.1">
    <property type="nucleotide sequence ID" value="NZ_CBTJ020000025.1"/>
</dbReference>
<dbReference type="SMART" id="SM00420">
    <property type="entry name" value="HTH_DEOR"/>
    <property type="match status" value="1"/>
</dbReference>
<dbReference type="PROSITE" id="PS00894">
    <property type="entry name" value="HTH_DEOR_1"/>
    <property type="match status" value="1"/>
</dbReference>
<dbReference type="Gene3D" id="3.30.750.70">
    <property type="entry name" value="4-hydroxybutyrate coenzyme like domains"/>
    <property type="match status" value="1"/>
</dbReference>
<gene>
    <name evidence="6" type="primary">glpR</name>
    <name evidence="6" type="ORF">BN873_20073</name>
</gene>
<comment type="caution">
    <text evidence="6">The sequence shown here is derived from an EMBL/GenBank/DDBJ whole genome shotgun (WGS) entry which is preliminary data.</text>
</comment>
<dbReference type="Pfam" id="PF00455">
    <property type="entry name" value="DeoRC"/>
    <property type="match status" value="1"/>
</dbReference>
<dbReference type="InterPro" id="IPR018356">
    <property type="entry name" value="Tscrpt_reg_HTH_DeoR_CS"/>
</dbReference>
<evidence type="ECO:0000313" key="7">
    <source>
        <dbReference type="Proteomes" id="UP000035760"/>
    </source>
</evidence>